<keyword evidence="3" id="KW-0813">Transport</keyword>
<evidence type="ECO:0000256" key="4">
    <source>
        <dbReference type="ARBA" id="ARBA00022692"/>
    </source>
</evidence>
<feature type="transmembrane region" description="Helical" evidence="7">
    <location>
        <begin position="334"/>
        <end position="354"/>
    </location>
</feature>
<dbReference type="AlphaFoldDB" id="A0A9P0CNB0"/>
<keyword evidence="5 7" id="KW-1133">Transmembrane helix</keyword>
<feature type="transmembrane region" description="Helical" evidence="7">
    <location>
        <begin position="247"/>
        <end position="267"/>
    </location>
</feature>
<dbReference type="OrthoDB" id="5965864at2759"/>
<dbReference type="InterPro" id="IPR003492">
    <property type="entry name" value="Battenin_disease_Cln3"/>
</dbReference>
<keyword evidence="6 7" id="KW-0472">Membrane</keyword>
<protein>
    <recommendedName>
        <fullName evidence="7">Battenin</fullName>
    </recommendedName>
</protein>
<comment type="caution">
    <text evidence="7">Lacks conserved residue(s) required for the propagation of feature annotation.</text>
</comment>
<feature type="transmembrane region" description="Helical" evidence="7">
    <location>
        <begin position="309"/>
        <end position="327"/>
    </location>
</feature>
<dbReference type="GO" id="GO:0007040">
    <property type="term" value="P:lysosome organization"/>
    <property type="evidence" value="ECO:0007669"/>
    <property type="project" value="TreeGrafter"/>
</dbReference>
<sequence length="553" mass="62657">MQISFHFNLSGNIKKLLSVKICISRFSDGPIRPWFLHYGKSQLMIVLFLYSPSIILFRILSLCTVNLLILHSFLIIFHSIFIYTLFQFHTLINTYMSYLQRMRICLLFLSRNTRVDKSLLTPSIICYNVILVRQSVLRYLTFKMLSNESCAAMMPPETAEMKRHVLNRKRRLRSLIAYWILGLCNNYGYVVMLTAANDIIAEQIGTNSTNPEKSKARDCTYLSTGAILLADVLPALCIKIVAPFLPFFVHIRVAICVVIAATGFMCVAYSETLVISLLGVVLTSLCSGLGEVTYMQYSSYYDKNVVSTWSSGTGAAGVIGALSYTFLQQLGMKTTLQILLIVPAMMGLSFWILLPSPSEEDIAHALQIQKIVNMEELKNPLEVIKKKLSLIPGLMKYILPFSIVYVFEYFINQGTFELIKFKNSDISSSAQYRWFQVTYQVGVFLSRSSVNLFHIKQTWWMTLFQAINVVIFTTEAIYYYIPNFYIVVVLVLWEGLLGGSSYVNTFYRISTEVSEENKQFSMAITTFGDSVGITIAGFLAILAHNGICNIPEP</sequence>
<dbReference type="GO" id="GO:0051453">
    <property type="term" value="P:regulation of intracellular pH"/>
    <property type="evidence" value="ECO:0007669"/>
    <property type="project" value="TreeGrafter"/>
</dbReference>
<dbReference type="Proteomes" id="UP001153636">
    <property type="component" value="Chromosome 14"/>
</dbReference>
<evidence type="ECO:0000256" key="6">
    <source>
        <dbReference type="ARBA" id="ARBA00023136"/>
    </source>
</evidence>
<dbReference type="PANTHER" id="PTHR10981">
    <property type="entry name" value="BATTENIN"/>
    <property type="match status" value="1"/>
</dbReference>
<feature type="transmembrane region" description="Helical" evidence="7">
    <location>
        <begin position="75"/>
        <end position="98"/>
    </location>
</feature>
<dbReference type="SUPFAM" id="SSF103473">
    <property type="entry name" value="MFS general substrate transporter"/>
    <property type="match status" value="1"/>
</dbReference>
<evidence type="ECO:0000256" key="2">
    <source>
        <dbReference type="ARBA" id="ARBA00007467"/>
    </source>
</evidence>
<comment type="similarity">
    <text evidence="2 7">Belongs to the battenin family.</text>
</comment>
<dbReference type="GO" id="GO:0012505">
    <property type="term" value="C:endomembrane system"/>
    <property type="evidence" value="ECO:0007669"/>
    <property type="project" value="UniProtKB-SubCell"/>
</dbReference>
<dbReference type="GO" id="GO:0005765">
    <property type="term" value="C:lysosomal membrane"/>
    <property type="evidence" value="ECO:0007669"/>
    <property type="project" value="UniProtKB-SubCell"/>
</dbReference>
<gene>
    <name evidence="8" type="ORF">PSYICH_LOCUS4328</name>
</gene>
<evidence type="ECO:0000256" key="7">
    <source>
        <dbReference type="RuleBase" id="RU361113"/>
    </source>
</evidence>
<name>A0A9P0CNB0_9CUCU</name>
<dbReference type="PRINTS" id="PR01315">
    <property type="entry name" value="BATTENIN"/>
</dbReference>
<feature type="transmembrane region" description="Helical" evidence="7">
    <location>
        <begin position="394"/>
        <end position="411"/>
    </location>
</feature>
<feature type="transmembrane region" description="Helical" evidence="7">
    <location>
        <begin position="274"/>
        <end position="297"/>
    </location>
</feature>
<dbReference type="PANTHER" id="PTHR10981:SF0">
    <property type="entry name" value="BATTENIN"/>
    <property type="match status" value="1"/>
</dbReference>
<keyword evidence="9" id="KW-1185">Reference proteome</keyword>
<accession>A0A9P0CNB0</accession>
<evidence type="ECO:0000256" key="5">
    <source>
        <dbReference type="ARBA" id="ARBA00022989"/>
    </source>
</evidence>
<dbReference type="EMBL" id="OV651826">
    <property type="protein sequence ID" value="CAH1103673.1"/>
    <property type="molecule type" value="Genomic_DNA"/>
</dbReference>
<feature type="transmembrane region" description="Helical" evidence="7">
    <location>
        <begin position="176"/>
        <end position="200"/>
    </location>
</feature>
<evidence type="ECO:0000256" key="3">
    <source>
        <dbReference type="ARBA" id="ARBA00022448"/>
    </source>
</evidence>
<evidence type="ECO:0000313" key="8">
    <source>
        <dbReference type="EMBL" id="CAH1103673.1"/>
    </source>
</evidence>
<evidence type="ECO:0000313" key="9">
    <source>
        <dbReference type="Proteomes" id="UP001153636"/>
    </source>
</evidence>
<feature type="transmembrane region" description="Helical" evidence="7">
    <location>
        <begin position="484"/>
        <end position="507"/>
    </location>
</feature>
<dbReference type="InterPro" id="IPR036259">
    <property type="entry name" value="MFS_trans_sf"/>
</dbReference>
<keyword evidence="7" id="KW-0458">Lysosome</keyword>
<evidence type="ECO:0000256" key="1">
    <source>
        <dbReference type="ARBA" id="ARBA00004127"/>
    </source>
</evidence>
<feature type="transmembrane region" description="Helical" evidence="7">
    <location>
        <begin position="458"/>
        <end position="478"/>
    </location>
</feature>
<keyword evidence="4 7" id="KW-0812">Transmembrane</keyword>
<proteinExistence type="inferred from homology"/>
<dbReference type="Pfam" id="PF02487">
    <property type="entry name" value="CLN3"/>
    <property type="match status" value="2"/>
</dbReference>
<reference evidence="8" key="1">
    <citation type="submission" date="2022-01" db="EMBL/GenBank/DDBJ databases">
        <authorList>
            <person name="King R."/>
        </authorList>
    </citation>
    <scope>NUCLEOTIDE SEQUENCE</scope>
</reference>
<feature type="transmembrane region" description="Helical" evidence="7">
    <location>
        <begin position="43"/>
        <end position="69"/>
    </location>
</feature>
<feature type="transmembrane region" description="Helical" evidence="7">
    <location>
        <begin position="119"/>
        <end position="136"/>
    </location>
</feature>
<organism evidence="8 9">
    <name type="scientific">Psylliodes chrysocephalus</name>
    <dbReference type="NCBI Taxonomy" id="3402493"/>
    <lineage>
        <taxon>Eukaryota</taxon>
        <taxon>Metazoa</taxon>
        <taxon>Ecdysozoa</taxon>
        <taxon>Arthropoda</taxon>
        <taxon>Hexapoda</taxon>
        <taxon>Insecta</taxon>
        <taxon>Pterygota</taxon>
        <taxon>Neoptera</taxon>
        <taxon>Endopterygota</taxon>
        <taxon>Coleoptera</taxon>
        <taxon>Polyphaga</taxon>
        <taxon>Cucujiformia</taxon>
        <taxon>Chrysomeloidea</taxon>
        <taxon>Chrysomelidae</taxon>
        <taxon>Galerucinae</taxon>
        <taxon>Alticini</taxon>
        <taxon>Psylliodes</taxon>
    </lineage>
</organism>
<feature type="transmembrane region" description="Helical" evidence="7">
    <location>
        <begin position="519"/>
        <end position="543"/>
    </location>
</feature>
<comment type="subcellular location">
    <subcellularLocation>
        <location evidence="1">Endomembrane system</location>
        <topology evidence="1">Multi-pass membrane protein</topology>
    </subcellularLocation>
    <subcellularLocation>
        <location evidence="7">Lysosome membrane</location>
        <topology evidence="7">Multi-pass membrane protein</topology>
    </subcellularLocation>
</comment>